<proteinExistence type="predicted"/>
<comment type="caution">
    <text evidence="1">The sequence shown here is derived from an EMBL/GenBank/DDBJ whole genome shotgun (WGS) entry which is preliminary data.</text>
</comment>
<dbReference type="Proteomes" id="UP000294335">
    <property type="component" value="Unassembled WGS sequence"/>
</dbReference>
<name>A0AAQ1SSJ6_9PSED</name>
<sequence>MPDGREVFSIFRPFCFAWLQMCIESQGLFAGEPAPTGIRTGPKLALYLWERVYPRRGPISHPSCR</sequence>
<dbReference type="AlphaFoldDB" id="A0AAQ1SSJ6"/>
<evidence type="ECO:0000313" key="2">
    <source>
        <dbReference type="Proteomes" id="UP000294335"/>
    </source>
</evidence>
<keyword evidence="2" id="KW-1185">Reference proteome</keyword>
<protein>
    <submittedName>
        <fullName evidence="1">Uncharacterized protein</fullName>
    </submittedName>
</protein>
<organism evidence="1 2">
    <name type="scientific">Pseudomonas inefficax</name>
    <dbReference type="NCBI Taxonomy" id="2078786"/>
    <lineage>
        <taxon>Bacteria</taxon>
        <taxon>Pseudomonadati</taxon>
        <taxon>Pseudomonadota</taxon>
        <taxon>Gammaproteobacteria</taxon>
        <taxon>Pseudomonadales</taxon>
        <taxon>Pseudomonadaceae</taxon>
        <taxon>Pseudomonas</taxon>
    </lineage>
</organism>
<reference evidence="1 2" key="1">
    <citation type="submission" date="2018-02" db="EMBL/GenBank/DDBJ databases">
        <authorList>
            <person name="Dubost A."/>
        </authorList>
    </citation>
    <scope>NUCLEOTIDE SEQUENCE [LARGE SCALE GENOMIC DNA]</scope>
    <source>
        <strain evidence="2">JV551A3</strain>
    </source>
</reference>
<dbReference type="EMBL" id="OPYN01000070">
    <property type="protein sequence ID" value="SPO59937.1"/>
    <property type="molecule type" value="Genomic_DNA"/>
</dbReference>
<evidence type="ECO:0000313" key="1">
    <source>
        <dbReference type="EMBL" id="SPO59937.1"/>
    </source>
</evidence>
<accession>A0AAQ1SSJ6</accession>
<gene>
    <name evidence="1" type="ORF">JV551A3_V1_700209</name>
</gene>